<keyword evidence="3" id="KW-1003">Cell membrane</keyword>
<dbReference type="Pfam" id="PF00892">
    <property type="entry name" value="EamA"/>
    <property type="match status" value="2"/>
</dbReference>
<comment type="caution">
    <text evidence="9">The sequence shown here is derived from an EMBL/GenBank/DDBJ whole genome shotgun (WGS) entry which is preliminary data.</text>
</comment>
<evidence type="ECO:0000256" key="2">
    <source>
        <dbReference type="ARBA" id="ARBA00007362"/>
    </source>
</evidence>
<dbReference type="Gene3D" id="1.10.3730.20">
    <property type="match status" value="1"/>
</dbReference>
<evidence type="ECO:0000256" key="7">
    <source>
        <dbReference type="SAM" id="Phobius"/>
    </source>
</evidence>
<feature type="transmembrane region" description="Helical" evidence="7">
    <location>
        <begin position="101"/>
        <end position="119"/>
    </location>
</feature>
<feature type="transmembrane region" description="Helical" evidence="7">
    <location>
        <begin position="131"/>
        <end position="149"/>
    </location>
</feature>
<protein>
    <submittedName>
        <fullName evidence="9">DMT family transporter</fullName>
    </submittedName>
</protein>
<sequence>MFTKIALEYAKPMDTLMYRFAVSFAVMSLPVLLGRVKLNYRGKPIYKALLLATMYPLGFFTFQIFGLQQATSSEGGILYAFTPVLTMLLAFVFLKEVTTRLQMLSIFLSVLGVVFIFAMKGGGIELSNMTGIFLLFLSCLAFAGYSVLARSLLRTFSPAEISYMMLGIGFVTFLAISLTGHTAAGTLHTLIEPLASSTFILSTLYLGVLSSLLTALLSNYALSKIEASSMSVFSNLSTVVSIAAGAIVLQEEMTVYSIIGSLMIITGVIGTNHWRRRQSESRTFQSERADAR</sequence>
<feature type="domain" description="EamA" evidence="8">
    <location>
        <begin position="1"/>
        <end position="117"/>
    </location>
</feature>
<dbReference type="InterPro" id="IPR000620">
    <property type="entry name" value="EamA_dom"/>
</dbReference>
<feature type="transmembrane region" description="Helical" evidence="7">
    <location>
        <begin position="255"/>
        <end position="274"/>
    </location>
</feature>
<keyword evidence="6 7" id="KW-0472">Membrane</keyword>
<dbReference type="InterPro" id="IPR050638">
    <property type="entry name" value="AA-Vitamin_Transporters"/>
</dbReference>
<dbReference type="RefSeq" id="WP_305880865.1">
    <property type="nucleotide sequence ID" value="NZ_JANHOF010000005.1"/>
</dbReference>
<reference evidence="9 10" key="1">
    <citation type="submission" date="2024-09" db="EMBL/GenBank/DDBJ databases">
        <authorList>
            <person name="Sun Q."/>
            <person name="Mori K."/>
        </authorList>
    </citation>
    <scope>NUCLEOTIDE SEQUENCE [LARGE SCALE GENOMIC DNA]</scope>
    <source>
        <strain evidence="9 10">CCM 4839</strain>
    </source>
</reference>
<gene>
    <name evidence="9" type="ORF">ACFFJ8_35215</name>
</gene>
<evidence type="ECO:0000256" key="5">
    <source>
        <dbReference type="ARBA" id="ARBA00022989"/>
    </source>
</evidence>
<evidence type="ECO:0000259" key="8">
    <source>
        <dbReference type="Pfam" id="PF00892"/>
    </source>
</evidence>
<proteinExistence type="inferred from homology"/>
<keyword evidence="4 7" id="KW-0812">Transmembrane</keyword>
<keyword evidence="5 7" id="KW-1133">Transmembrane helix</keyword>
<comment type="subcellular location">
    <subcellularLocation>
        <location evidence="1">Cell membrane</location>
        <topology evidence="1">Multi-pass membrane protein</topology>
    </subcellularLocation>
</comment>
<feature type="transmembrane region" description="Helical" evidence="7">
    <location>
        <begin position="16"/>
        <end position="33"/>
    </location>
</feature>
<accession>A0ABV6JKY4</accession>
<feature type="transmembrane region" description="Helical" evidence="7">
    <location>
        <begin position="45"/>
        <end position="65"/>
    </location>
</feature>
<evidence type="ECO:0000313" key="10">
    <source>
        <dbReference type="Proteomes" id="UP001589818"/>
    </source>
</evidence>
<dbReference type="SUPFAM" id="SSF103481">
    <property type="entry name" value="Multidrug resistance efflux transporter EmrE"/>
    <property type="match status" value="2"/>
</dbReference>
<dbReference type="Proteomes" id="UP001589818">
    <property type="component" value="Unassembled WGS sequence"/>
</dbReference>
<feature type="transmembrane region" description="Helical" evidence="7">
    <location>
        <begin position="232"/>
        <end position="249"/>
    </location>
</feature>
<dbReference type="InterPro" id="IPR037185">
    <property type="entry name" value="EmrE-like"/>
</dbReference>
<organism evidence="9 10">
    <name type="scientific">Paenibacillus mendelii</name>
    <dbReference type="NCBI Taxonomy" id="206163"/>
    <lineage>
        <taxon>Bacteria</taxon>
        <taxon>Bacillati</taxon>
        <taxon>Bacillota</taxon>
        <taxon>Bacilli</taxon>
        <taxon>Bacillales</taxon>
        <taxon>Paenibacillaceae</taxon>
        <taxon>Paenibacillus</taxon>
    </lineage>
</organism>
<evidence type="ECO:0000256" key="3">
    <source>
        <dbReference type="ARBA" id="ARBA00022475"/>
    </source>
</evidence>
<evidence type="ECO:0000256" key="1">
    <source>
        <dbReference type="ARBA" id="ARBA00004651"/>
    </source>
</evidence>
<feature type="transmembrane region" description="Helical" evidence="7">
    <location>
        <begin position="199"/>
        <end position="220"/>
    </location>
</feature>
<name>A0ABV6JKY4_9BACL</name>
<feature type="transmembrane region" description="Helical" evidence="7">
    <location>
        <begin position="77"/>
        <end position="94"/>
    </location>
</feature>
<dbReference type="PANTHER" id="PTHR32322">
    <property type="entry name" value="INNER MEMBRANE TRANSPORTER"/>
    <property type="match status" value="1"/>
</dbReference>
<evidence type="ECO:0000256" key="4">
    <source>
        <dbReference type="ARBA" id="ARBA00022692"/>
    </source>
</evidence>
<evidence type="ECO:0000313" key="9">
    <source>
        <dbReference type="EMBL" id="MFC0396585.1"/>
    </source>
</evidence>
<evidence type="ECO:0000256" key="6">
    <source>
        <dbReference type="ARBA" id="ARBA00023136"/>
    </source>
</evidence>
<feature type="domain" description="EamA" evidence="8">
    <location>
        <begin position="130"/>
        <end position="271"/>
    </location>
</feature>
<dbReference type="EMBL" id="JBHLVF010000061">
    <property type="protein sequence ID" value="MFC0396585.1"/>
    <property type="molecule type" value="Genomic_DNA"/>
</dbReference>
<comment type="similarity">
    <text evidence="2">Belongs to the EamA transporter family.</text>
</comment>
<dbReference type="PANTHER" id="PTHR32322:SF18">
    <property type="entry name" value="S-ADENOSYLMETHIONINE_S-ADENOSYLHOMOCYSTEINE TRANSPORTER"/>
    <property type="match status" value="1"/>
</dbReference>
<feature type="transmembrane region" description="Helical" evidence="7">
    <location>
        <begin position="161"/>
        <end position="179"/>
    </location>
</feature>
<keyword evidence="10" id="KW-1185">Reference proteome</keyword>